<dbReference type="Pfam" id="PF13976">
    <property type="entry name" value="gag_pre-integrs"/>
    <property type="match status" value="1"/>
</dbReference>
<dbReference type="Gramene" id="C.cajan_45455.t">
    <property type="protein sequence ID" value="C.cajan_45455.t.cds1"/>
    <property type="gene ID" value="C.cajan_45455"/>
</dbReference>
<accession>A0A151UHU0</accession>
<protein>
    <recommendedName>
        <fullName evidence="1">GAG-pre-integrase domain-containing protein</fullName>
    </recommendedName>
</protein>
<dbReference type="EMBL" id="AGCT01063933">
    <property type="protein sequence ID" value="KYP78886.1"/>
    <property type="molecule type" value="Genomic_DNA"/>
</dbReference>
<proteinExistence type="predicted"/>
<reference evidence="2" key="1">
    <citation type="journal article" date="2012" name="Nat. Biotechnol.">
        <title>Draft genome sequence of pigeonpea (Cajanus cajan), an orphan legume crop of resource-poor farmers.</title>
        <authorList>
            <person name="Varshney R.K."/>
            <person name="Chen W."/>
            <person name="Li Y."/>
            <person name="Bharti A.K."/>
            <person name="Saxena R.K."/>
            <person name="Schlueter J.A."/>
            <person name="Donoghue M.T."/>
            <person name="Azam S."/>
            <person name="Fan G."/>
            <person name="Whaley A.M."/>
            <person name="Farmer A.D."/>
            <person name="Sheridan J."/>
            <person name="Iwata A."/>
            <person name="Tuteja R."/>
            <person name="Penmetsa R.V."/>
            <person name="Wu W."/>
            <person name="Upadhyaya H.D."/>
            <person name="Yang S.P."/>
            <person name="Shah T."/>
            <person name="Saxena K.B."/>
            <person name="Michael T."/>
            <person name="McCombie W.R."/>
            <person name="Yang B."/>
            <person name="Zhang G."/>
            <person name="Yang H."/>
            <person name="Wang J."/>
            <person name="Spillane C."/>
            <person name="Cook D.R."/>
            <person name="May G.D."/>
            <person name="Xu X."/>
            <person name="Jackson S.A."/>
        </authorList>
    </citation>
    <scope>NUCLEOTIDE SEQUENCE [LARGE SCALE GENOMIC DNA]</scope>
</reference>
<keyword evidence="3" id="KW-1185">Reference proteome</keyword>
<feature type="domain" description="GAG-pre-integrase" evidence="1">
    <location>
        <begin position="84"/>
        <end position="156"/>
    </location>
</feature>
<evidence type="ECO:0000313" key="3">
    <source>
        <dbReference type="Proteomes" id="UP000075243"/>
    </source>
</evidence>
<dbReference type="Proteomes" id="UP000075243">
    <property type="component" value="Unassembled WGS sequence"/>
</dbReference>
<organism evidence="2 3">
    <name type="scientific">Cajanus cajan</name>
    <name type="common">Pigeon pea</name>
    <name type="synonym">Cajanus indicus</name>
    <dbReference type="NCBI Taxonomy" id="3821"/>
    <lineage>
        <taxon>Eukaryota</taxon>
        <taxon>Viridiplantae</taxon>
        <taxon>Streptophyta</taxon>
        <taxon>Embryophyta</taxon>
        <taxon>Tracheophyta</taxon>
        <taxon>Spermatophyta</taxon>
        <taxon>Magnoliopsida</taxon>
        <taxon>eudicotyledons</taxon>
        <taxon>Gunneridae</taxon>
        <taxon>Pentapetalae</taxon>
        <taxon>rosids</taxon>
        <taxon>fabids</taxon>
        <taxon>Fabales</taxon>
        <taxon>Fabaceae</taxon>
        <taxon>Papilionoideae</taxon>
        <taxon>50 kb inversion clade</taxon>
        <taxon>NPAAA clade</taxon>
        <taxon>indigoferoid/millettioid clade</taxon>
        <taxon>Phaseoleae</taxon>
        <taxon>Cajanus</taxon>
    </lineage>
</organism>
<comment type="caution">
    <text evidence="2">The sequence shown here is derived from an EMBL/GenBank/DDBJ whole genome shotgun (WGS) entry which is preliminary data.</text>
</comment>
<sequence>MVLHNIVEGSRRSSILLLGEMKLHVKNVLYSFKSYRNLLSLKDINLNGYYIETDNEKNVEYLYIMKLHLNKKKVLEKLFTFSYGLYCTYVNTIETHTIINLNFTSQNKFEVWYDRLGHPESIMMQKIIKNSHGHLLKSQEILQSNIFLCTSCSQGKLIIRPLPIKIGNDIILFLECM</sequence>
<name>A0A151UHU0_CAJCA</name>
<dbReference type="AlphaFoldDB" id="A0A151UHU0"/>
<gene>
    <name evidence="2" type="ORF">KK1_045255</name>
</gene>
<dbReference type="InterPro" id="IPR025724">
    <property type="entry name" value="GAG-pre-integrase_dom"/>
</dbReference>
<evidence type="ECO:0000259" key="1">
    <source>
        <dbReference type="Pfam" id="PF13976"/>
    </source>
</evidence>
<evidence type="ECO:0000313" key="2">
    <source>
        <dbReference type="EMBL" id="KYP78886.1"/>
    </source>
</evidence>